<dbReference type="PANTHER" id="PTHR11709">
    <property type="entry name" value="MULTI-COPPER OXIDASE"/>
    <property type="match status" value="1"/>
</dbReference>
<dbReference type="Proteomes" id="UP001217089">
    <property type="component" value="Unassembled WGS sequence"/>
</dbReference>
<feature type="domain" description="Plastocyanin-like" evidence="5">
    <location>
        <begin position="5"/>
        <end position="74"/>
    </location>
</feature>
<evidence type="ECO:0000256" key="3">
    <source>
        <dbReference type="ARBA" id="ARBA00023002"/>
    </source>
</evidence>
<keyword evidence="2" id="KW-0479">Metal-binding</keyword>
<evidence type="ECO:0000313" key="7">
    <source>
        <dbReference type="Proteomes" id="UP001217089"/>
    </source>
</evidence>
<evidence type="ECO:0000256" key="1">
    <source>
        <dbReference type="ARBA" id="ARBA00010609"/>
    </source>
</evidence>
<comment type="caution">
    <text evidence="6">The sequence shown here is derived from an EMBL/GenBank/DDBJ whole genome shotgun (WGS) entry which is preliminary data.</text>
</comment>
<name>A0ABQ9E1Y6_TEGGR</name>
<evidence type="ECO:0000259" key="5">
    <source>
        <dbReference type="Pfam" id="PF07732"/>
    </source>
</evidence>
<keyword evidence="3" id="KW-0560">Oxidoreductase</keyword>
<dbReference type="Gene3D" id="2.60.40.420">
    <property type="entry name" value="Cupredoxins - blue copper proteins"/>
    <property type="match status" value="2"/>
</dbReference>
<reference evidence="6 7" key="1">
    <citation type="submission" date="2022-12" db="EMBL/GenBank/DDBJ databases">
        <title>Chromosome-level genome of Tegillarca granosa.</title>
        <authorList>
            <person name="Kim J."/>
        </authorList>
    </citation>
    <scope>NUCLEOTIDE SEQUENCE [LARGE SCALE GENOMIC DNA]</scope>
    <source>
        <strain evidence="6">Teg-2019</strain>
        <tissue evidence="6">Adductor muscle</tissue>
    </source>
</reference>
<evidence type="ECO:0000313" key="6">
    <source>
        <dbReference type="EMBL" id="KAJ8298426.1"/>
    </source>
</evidence>
<dbReference type="InterPro" id="IPR011707">
    <property type="entry name" value="Cu-oxidase-like_N"/>
</dbReference>
<evidence type="ECO:0000256" key="4">
    <source>
        <dbReference type="ARBA" id="ARBA00023008"/>
    </source>
</evidence>
<accession>A0ABQ9E1Y6</accession>
<organism evidence="6 7">
    <name type="scientific">Tegillarca granosa</name>
    <name type="common">Malaysian cockle</name>
    <name type="synonym">Anadara granosa</name>
    <dbReference type="NCBI Taxonomy" id="220873"/>
    <lineage>
        <taxon>Eukaryota</taxon>
        <taxon>Metazoa</taxon>
        <taxon>Spiralia</taxon>
        <taxon>Lophotrochozoa</taxon>
        <taxon>Mollusca</taxon>
        <taxon>Bivalvia</taxon>
        <taxon>Autobranchia</taxon>
        <taxon>Pteriomorphia</taxon>
        <taxon>Arcoida</taxon>
        <taxon>Arcoidea</taxon>
        <taxon>Arcidae</taxon>
        <taxon>Tegillarca</taxon>
    </lineage>
</organism>
<proteinExistence type="inferred from homology"/>
<gene>
    <name evidence="6" type="ORF">KUTeg_024957</name>
</gene>
<dbReference type="InterPro" id="IPR008972">
    <property type="entry name" value="Cupredoxin"/>
</dbReference>
<dbReference type="InterPro" id="IPR045087">
    <property type="entry name" value="Cu-oxidase_fam"/>
</dbReference>
<keyword evidence="4" id="KW-0186">Copper</keyword>
<keyword evidence="7" id="KW-1185">Reference proteome</keyword>
<dbReference type="PANTHER" id="PTHR11709:SF394">
    <property type="entry name" value="FI03373P-RELATED"/>
    <property type="match status" value="1"/>
</dbReference>
<evidence type="ECO:0000256" key="2">
    <source>
        <dbReference type="ARBA" id="ARBA00022723"/>
    </source>
</evidence>
<sequence>METGEGLAIHWHGLRQKGYQHMDGVDMITQCPIPKGSSFQYKFKVIDEGTHFWHSHTGVQRGDGLFGAFIVREPTDVHEGLYDFDLPEHVIFINSWYNELTINKFNSFYHAEMAVFPDSLLINGERYDIVLTADQSVANYWIRKLNPMNSKTTEDLISVVSLDSKQPTNDPALKETPDKKFYIVMDFNPIHFLKYHHPKYYPFPLPVPPKGGIDAAQINCITNIRPPAPLLTQYHDVPQRFITFI</sequence>
<comment type="similarity">
    <text evidence="1">Belongs to the multicopper oxidase family.</text>
</comment>
<dbReference type="EMBL" id="JARBDR010000923">
    <property type="protein sequence ID" value="KAJ8298426.1"/>
    <property type="molecule type" value="Genomic_DNA"/>
</dbReference>
<protein>
    <recommendedName>
        <fullName evidence="5">Plastocyanin-like domain-containing protein</fullName>
    </recommendedName>
</protein>
<dbReference type="SUPFAM" id="SSF49503">
    <property type="entry name" value="Cupredoxins"/>
    <property type="match status" value="1"/>
</dbReference>
<dbReference type="Pfam" id="PF07732">
    <property type="entry name" value="Cu-oxidase_3"/>
    <property type="match status" value="1"/>
</dbReference>